<name>A0A6A6ECV8_9PEZI</name>
<organism evidence="1 2">
    <name type="scientific">Zopfia rhizophila CBS 207.26</name>
    <dbReference type="NCBI Taxonomy" id="1314779"/>
    <lineage>
        <taxon>Eukaryota</taxon>
        <taxon>Fungi</taxon>
        <taxon>Dikarya</taxon>
        <taxon>Ascomycota</taxon>
        <taxon>Pezizomycotina</taxon>
        <taxon>Dothideomycetes</taxon>
        <taxon>Dothideomycetes incertae sedis</taxon>
        <taxon>Zopfiaceae</taxon>
        <taxon>Zopfia</taxon>
    </lineage>
</organism>
<gene>
    <name evidence="1" type="ORF">K469DRAFT_685098</name>
</gene>
<protein>
    <submittedName>
        <fullName evidence="1">Uncharacterized protein</fullName>
    </submittedName>
</protein>
<dbReference type="EMBL" id="ML994624">
    <property type="protein sequence ID" value="KAF2188388.1"/>
    <property type="molecule type" value="Genomic_DNA"/>
</dbReference>
<accession>A0A6A6ECV8</accession>
<keyword evidence="2" id="KW-1185">Reference proteome</keyword>
<sequence length="117" mass="13506">MLREERKKTVRHLYTGLPGALRIPASLQKPPAHSQPLRCHNRKPVLVYYLSDSNEATAEVASYVNKEEWLIRAFYRRNKSEMYTMEFSLDHRSHLPFSPVERALILPPTVASDGELS</sequence>
<evidence type="ECO:0000313" key="1">
    <source>
        <dbReference type="EMBL" id="KAF2188388.1"/>
    </source>
</evidence>
<dbReference type="AlphaFoldDB" id="A0A6A6ECV8"/>
<proteinExistence type="predicted"/>
<evidence type="ECO:0000313" key="2">
    <source>
        <dbReference type="Proteomes" id="UP000800200"/>
    </source>
</evidence>
<reference evidence="1" key="1">
    <citation type="journal article" date="2020" name="Stud. Mycol.">
        <title>101 Dothideomycetes genomes: a test case for predicting lifestyles and emergence of pathogens.</title>
        <authorList>
            <person name="Haridas S."/>
            <person name="Albert R."/>
            <person name="Binder M."/>
            <person name="Bloem J."/>
            <person name="Labutti K."/>
            <person name="Salamov A."/>
            <person name="Andreopoulos B."/>
            <person name="Baker S."/>
            <person name="Barry K."/>
            <person name="Bills G."/>
            <person name="Bluhm B."/>
            <person name="Cannon C."/>
            <person name="Castanera R."/>
            <person name="Culley D."/>
            <person name="Daum C."/>
            <person name="Ezra D."/>
            <person name="Gonzalez J."/>
            <person name="Henrissat B."/>
            <person name="Kuo A."/>
            <person name="Liang C."/>
            <person name="Lipzen A."/>
            <person name="Lutzoni F."/>
            <person name="Magnuson J."/>
            <person name="Mondo S."/>
            <person name="Nolan M."/>
            <person name="Ohm R."/>
            <person name="Pangilinan J."/>
            <person name="Park H.-J."/>
            <person name="Ramirez L."/>
            <person name="Alfaro M."/>
            <person name="Sun H."/>
            <person name="Tritt A."/>
            <person name="Yoshinaga Y."/>
            <person name="Zwiers L.-H."/>
            <person name="Turgeon B."/>
            <person name="Goodwin S."/>
            <person name="Spatafora J."/>
            <person name="Crous P."/>
            <person name="Grigoriev I."/>
        </authorList>
    </citation>
    <scope>NUCLEOTIDE SEQUENCE</scope>
    <source>
        <strain evidence="1">CBS 207.26</strain>
    </source>
</reference>
<dbReference type="Proteomes" id="UP000800200">
    <property type="component" value="Unassembled WGS sequence"/>
</dbReference>